<keyword evidence="1" id="KW-0472">Membrane</keyword>
<sequence length="653" mass="71646">MPPFHYPTSLRNSAPSQTIRLLDLHPGTPSSPLSCTLREISLLSSPRPQYNAISYCWGGQTPSLAITCNSASLLITANLHDALCRFRSEDEVVSLWADAVCINQADLDEKSAQVPLMGVIYRSAREVWVWLGDVGGVGDGAEGEVAALAGFAGEMEGRFGMGVWDLVRSSEPGVRRAWRAAGMVEGLMGYSEEGWRGLLGLLGSPWWQRVWVVQEVALASGRVWLHWGTELSRASWEDVVAAFLCWGKISSLGQMAAMDDVQCVLRLEWTRETVQRGGVGVMWLLHSNTSALATDARDMVCGMLGMAPMEADGKTADPFIFPDYRVDVAVFYQRVMEKLLSRFPKFYALSSLGLGVETPGGRVPNLPSWVVDWTTPRIARNSPNATDAAKSDKKFEYGTLSTGDPCLTNIHPKIYKITGNVLTLSGFIIDQVSDTTNVMAQTRLTSLMESNSSSPMIAAGHILATQYTAIQTWQYPSLTTYPPTGEDSLQAVIATIHRGRPPKSLASANAKHLLREYFRFSKHCSYLRSSLTSHYRLLFSLGMGLITAVAVTRVLAWAAWRRPKVEHVTAFRDAGSWMVDQTPFRTQGGLIGISHSLHLQKGDCVALVRGGVAPLVLRPAEGGTWRIVGEAYVHGVMNGEMFDVDKCRDICII</sequence>
<evidence type="ECO:0000256" key="1">
    <source>
        <dbReference type="SAM" id="Phobius"/>
    </source>
</evidence>
<dbReference type="PANTHER" id="PTHR24148">
    <property type="entry name" value="ANKYRIN REPEAT DOMAIN-CONTAINING PROTEIN 39 HOMOLOG-RELATED"/>
    <property type="match status" value="1"/>
</dbReference>
<comment type="caution">
    <text evidence="3">The sequence shown here is derived from an EMBL/GenBank/DDBJ whole genome shotgun (WGS) entry which is preliminary data.</text>
</comment>
<proteinExistence type="predicted"/>
<dbReference type="Proteomes" id="UP001321760">
    <property type="component" value="Unassembled WGS sequence"/>
</dbReference>
<name>A0AAV9GV44_9PEZI</name>
<dbReference type="PANTHER" id="PTHR24148:SF64">
    <property type="entry name" value="HETEROKARYON INCOMPATIBILITY DOMAIN-CONTAINING PROTEIN"/>
    <property type="match status" value="1"/>
</dbReference>
<dbReference type="Pfam" id="PF26639">
    <property type="entry name" value="Het-6_barrel"/>
    <property type="match status" value="1"/>
</dbReference>
<gene>
    <name evidence="3" type="ORF">QBC34DRAFT_455275</name>
</gene>
<reference evidence="3" key="2">
    <citation type="submission" date="2023-05" db="EMBL/GenBank/DDBJ databases">
        <authorList>
            <consortium name="Lawrence Berkeley National Laboratory"/>
            <person name="Steindorff A."/>
            <person name="Hensen N."/>
            <person name="Bonometti L."/>
            <person name="Westerberg I."/>
            <person name="Brannstrom I.O."/>
            <person name="Guillou S."/>
            <person name="Cros-Aarteil S."/>
            <person name="Calhoun S."/>
            <person name="Haridas S."/>
            <person name="Kuo A."/>
            <person name="Mondo S."/>
            <person name="Pangilinan J."/>
            <person name="Riley R."/>
            <person name="Labutti K."/>
            <person name="Andreopoulos B."/>
            <person name="Lipzen A."/>
            <person name="Chen C."/>
            <person name="Yanf M."/>
            <person name="Daum C."/>
            <person name="Ng V."/>
            <person name="Clum A."/>
            <person name="Ohm R."/>
            <person name="Martin F."/>
            <person name="Silar P."/>
            <person name="Natvig D."/>
            <person name="Lalanne C."/>
            <person name="Gautier V."/>
            <person name="Ament-Velasquez S.L."/>
            <person name="Kruys A."/>
            <person name="Hutchinson M.I."/>
            <person name="Powell A.J."/>
            <person name="Barry K."/>
            <person name="Miller A.N."/>
            <person name="Grigoriev I.V."/>
            <person name="Debuchy R."/>
            <person name="Gladieux P."/>
            <person name="Thoren M.H."/>
            <person name="Johannesson H."/>
        </authorList>
    </citation>
    <scope>NUCLEOTIDE SEQUENCE</scope>
    <source>
        <strain evidence="3">PSN243</strain>
    </source>
</reference>
<keyword evidence="1" id="KW-1133">Transmembrane helix</keyword>
<organism evidence="3 4">
    <name type="scientific">Podospora aff. communis PSN243</name>
    <dbReference type="NCBI Taxonomy" id="3040156"/>
    <lineage>
        <taxon>Eukaryota</taxon>
        <taxon>Fungi</taxon>
        <taxon>Dikarya</taxon>
        <taxon>Ascomycota</taxon>
        <taxon>Pezizomycotina</taxon>
        <taxon>Sordariomycetes</taxon>
        <taxon>Sordariomycetidae</taxon>
        <taxon>Sordariales</taxon>
        <taxon>Podosporaceae</taxon>
        <taxon>Podospora</taxon>
    </lineage>
</organism>
<feature type="transmembrane region" description="Helical" evidence="1">
    <location>
        <begin position="537"/>
        <end position="560"/>
    </location>
</feature>
<dbReference type="InterPro" id="IPR052895">
    <property type="entry name" value="HetReg/Transcr_Mod"/>
</dbReference>
<evidence type="ECO:0000313" key="4">
    <source>
        <dbReference type="Proteomes" id="UP001321760"/>
    </source>
</evidence>
<keyword evidence="1" id="KW-0812">Transmembrane</keyword>
<dbReference type="EMBL" id="MU865923">
    <property type="protein sequence ID" value="KAK4452528.1"/>
    <property type="molecule type" value="Genomic_DNA"/>
</dbReference>
<evidence type="ECO:0000259" key="2">
    <source>
        <dbReference type="Pfam" id="PF06985"/>
    </source>
</evidence>
<reference evidence="3" key="1">
    <citation type="journal article" date="2023" name="Mol. Phylogenet. Evol.">
        <title>Genome-scale phylogeny and comparative genomics of the fungal order Sordariales.</title>
        <authorList>
            <person name="Hensen N."/>
            <person name="Bonometti L."/>
            <person name="Westerberg I."/>
            <person name="Brannstrom I.O."/>
            <person name="Guillou S."/>
            <person name="Cros-Aarteil S."/>
            <person name="Calhoun S."/>
            <person name="Haridas S."/>
            <person name="Kuo A."/>
            <person name="Mondo S."/>
            <person name="Pangilinan J."/>
            <person name="Riley R."/>
            <person name="LaButti K."/>
            <person name="Andreopoulos B."/>
            <person name="Lipzen A."/>
            <person name="Chen C."/>
            <person name="Yan M."/>
            <person name="Daum C."/>
            <person name="Ng V."/>
            <person name="Clum A."/>
            <person name="Steindorff A."/>
            <person name="Ohm R.A."/>
            <person name="Martin F."/>
            <person name="Silar P."/>
            <person name="Natvig D.O."/>
            <person name="Lalanne C."/>
            <person name="Gautier V."/>
            <person name="Ament-Velasquez S.L."/>
            <person name="Kruys A."/>
            <person name="Hutchinson M.I."/>
            <person name="Powell A.J."/>
            <person name="Barry K."/>
            <person name="Miller A.N."/>
            <person name="Grigoriev I.V."/>
            <person name="Debuchy R."/>
            <person name="Gladieux P."/>
            <person name="Hiltunen Thoren M."/>
            <person name="Johannesson H."/>
        </authorList>
    </citation>
    <scope>NUCLEOTIDE SEQUENCE</scope>
    <source>
        <strain evidence="3">PSN243</strain>
    </source>
</reference>
<evidence type="ECO:0000313" key="3">
    <source>
        <dbReference type="EMBL" id="KAK4452528.1"/>
    </source>
</evidence>
<protein>
    <submittedName>
        <fullName evidence="3">Heterokaryon incompatibility protein-domain-containing protein</fullName>
    </submittedName>
</protein>
<dbReference type="InterPro" id="IPR010730">
    <property type="entry name" value="HET"/>
</dbReference>
<accession>A0AAV9GV44</accession>
<keyword evidence="4" id="KW-1185">Reference proteome</keyword>
<feature type="domain" description="Heterokaryon incompatibility" evidence="2">
    <location>
        <begin position="50"/>
        <end position="215"/>
    </location>
</feature>
<dbReference type="Pfam" id="PF06985">
    <property type="entry name" value="HET"/>
    <property type="match status" value="1"/>
</dbReference>
<dbReference type="AlphaFoldDB" id="A0AAV9GV44"/>